<comment type="caution">
    <text evidence="2">The sequence shown here is derived from an EMBL/GenBank/DDBJ whole genome shotgun (WGS) entry which is preliminary data.</text>
</comment>
<dbReference type="RefSeq" id="WP_062171197.1">
    <property type="nucleotide sequence ID" value="NZ_MSRG01000008.1"/>
</dbReference>
<evidence type="ECO:0000313" key="3">
    <source>
        <dbReference type="Proteomes" id="UP000195221"/>
    </source>
</evidence>
<feature type="region of interest" description="Disordered" evidence="1">
    <location>
        <begin position="92"/>
        <end position="112"/>
    </location>
</feature>
<protein>
    <submittedName>
        <fullName evidence="2">Uncharacterized protein</fullName>
    </submittedName>
</protein>
<gene>
    <name evidence="2" type="ORF">PAMC26577_13445</name>
</gene>
<dbReference type="AlphaFoldDB" id="A0A242MVC7"/>
<evidence type="ECO:0000256" key="1">
    <source>
        <dbReference type="SAM" id="MobiDB-lite"/>
    </source>
</evidence>
<sequence>MTISALTTLNGLFERHAALRQRVDDVAPEFPDGLARQVRLLLSYTVEYGQDRHVRLDTLGIAQSMLMLKRPGNALDRVLCVLLQYKKEDDKPRLSINGTESRDPQPSLDTHV</sequence>
<proteinExistence type="predicted"/>
<dbReference type="Proteomes" id="UP000195221">
    <property type="component" value="Unassembled WGS sequence"/>
</dbReference>
<reference evidence="2 3" key="1">
    <citation type="submission" date="2017-03" db="EMBL/GenBank/DDBJ databases">
        <title>Genome analysis of strain PAMC 26577.</title>
        <authorList>
            <person name="Oh H.-M."/>
            <person name="Yang J.-A."/>
        </authorList>
    </citation>
    <scope>NUCLEOTIDE SEQUENCE [LARGE SCALE GENOMIC DNA]</scope>
    <source>
        <strain evidence="2 3">PAMC 26577</strain>
    </source>
</reference>
<evidence type="ECO:0000313" key="2">
    <source>
        <dbReference type="EMBL" id="OTP75273.1"/>
    </source>
</evidence>
<organism evidence="2 3">
    <name type="scientific">Caballeronia sordidicola</name>
    <name type="common">Burkholderia sordidicola</name>
    <dbReference type="NCBI Taxonomy" id="196367"/>
    <lineage>
        <taxon>Bacteria</taxon>
        <taxon>Pseudomonadati</taxon>
        <taxon>Pseudomonadota</taxon>
        <taxon>Betaproteobacteria</taxon>
        <taxon>Burkholderiales</taxon>
        <taxon>Burkholderiaceae</taxon>
        <taxon>Caballeronia</taxon>
    </lineage>
</organism>
<name>A0A242MVC7_CABSO</name>
<dbReference type="EMBL" id="NBTZ01000052">
    <property type="protein sequence ID" value="OTP75273.1"/>
    <property type="molecule type" value="Genomic_DNA"/>
</dbReference>
<accession>A0A242MVC7</accession>